<sequence>MTRNAKTRARRGEKCGRRSRKQPAESHVVQRPNAAIRERERLKIFNESLEALQKVIPIRLPEGRKLHKKQTLQLACRYIKFLRDCLDGKRDWDDRRRFWCGTDEDHMIDAIDTAAAANGMESGAPKTSNPDRLTFKCTPKQRSSPRLDKERCRIECSEKTNNVIKTAGLTPTSSSVSTERATIHGDGFNIPWHLDMNNLQSGTLRNALAQDSDGFKVSLQTSDTHLDHKINVQLPACPTQTALPSFPYYTGNLCFDNQPGASGKGLPRITNSYPAPGAGNPILEKFQTPRRVPPIVLVAPPQGSGINPAEIDPPVDTTRDSAVPSTKYQASSGSDFIKMPLLGGSPSRCYGDDDFNAVWTDIDEIIRKNES</sequence>
<evidence type="ECO:0000313" key="4">
    <source>
        <dbReference type="Proteomes" id="UP001642483"/>
    </source>
</evidence>
<evidence type="ECO:0000313" key="3">
    <source>
        <dbReference type="EMBL" id="CAK8689011.1"/>
    </source>
</evidence>
<dbReference type="Pfam" id="PF00010">
    <property type="entry name" value="HLH"/>
    <property type="match status" value="1"/>
</dbReference>
<dbReference type="Proteomes" id="UP001642483">
    <property type="component" value="Unassembled WGS sequence"/>
</dbReference>
<gene>
    <name evidence="3" type="ORF">CVLEPA_LOCUS21001</name>
</gene>
<evidence type="ECO:0000259" key="2">
    <source>
        <dbReference type="PROSITE" id="PS50888"/>
    </source>
</evidence>
<proteinExistence type="predicted"/>
<protein>
    <recommendedName>
        <fullName evidence="2">BHLH domain-containing protein</fullName>
    </recommendedName>
</protein>
<dbReference type="CDD" id="cd11390">
    <property type="entry name" value="bHLH_TS"/>
    <property type="match status" value="1"/>
</dbReference>
<dbReference type="SUPFAM" id="SSF47459">
    <property type="entry name" value="HLH, helix-loop-helix DNA-binding domain"/>
    <property type="match status" value="1"/>
</dbReference>
<name>A0ABP0GDS8_CLALP</name>
<feature type="region of interest" description="Disordered" evidence="1">
    <location>
        <begin position="1"/>
        <end position="32"/>
    </location>
</feature>
<dbReference type="InterPro" id="IPR036638">
    <property type="entry name" value="HLH_DNA-bd_sf"/>
</dbReference>
<dbReference type="InterPro" id="IPR050283">
    <property type="entry name" value="E-box_TF_Regulators"/>
</dbReference>
<dbReference type="Gene3D" id="4.10.280.10">
    <property type="entry name" value="Helix-loop-helix DNA-binding domain"/>
    <property type="match status" value="1"/>
</dbReference>
<keyword evidence="4" id="KW-1185">Reference proteome</keyword>
<feature type="domain" description="BHLH" evidence="2">
    <location>
        <begin position="29"/>
        <end position="82"/>
    </location>
</feature>
<dbReference type="SMART" id="SM00353">
    <property type="entry name" value="HLH"/>
    <property type="match status" value="1"/>
</dbReference>
<organism evidence="3 4">
    <name type="scientific">Clavelina lepadiformis</name>
    <name type="common">Light-bulb sea squirt</name>
    <name type="synonym">Ascidia lepadiformis</name>
    <dbReference type="NCBI Taxonomy" id="159417"/>
    <lineage>
        <taxon>Eukaryota</taxon>
        <taxon>Metazoa</taxon>
        <taxon>Chordata</taxon>
        <taxon>Tunicata</taxon>
        <taxon>Ascidiacea</taxon>
        <taxon>Aplousobranchia</taxon>
        <taxon>Clavelinidae</taxon>
        <taxon>Clavelina</taxon>
    </lineage>
</organism>
<dbReference type="EMBL" id="CAWYQH010000108">
    <property type="protein sequence ID" value="CAK8689011.1"/>
    <property type="molecule type" value="Genomic_DNA"/>
</dbReference>
<feature type="region of interest" description="Disordered" evidence="1">
    <location>
        <begin position="298"/>
        <end position="329"/>
    </location>
</feature>
<reference evidence="3 4" key="1">
    <citation type="submission" date="2024-02" db="EMBL/GenBank/DDBJ databases">
        <authorList>
            <person name="Daric V."/>
            <person name="Darras S."/>
        </authorList>
    </citation>
    <scope>NUCLEOTIDE SEQUENCE [LARGE SCALE GENOMIC DNA]</scope>
</reference>
<dbReference type="PANTHER" id="PTHR23349">
    <property type="entry name" value="BASIC HELIX-LOOP-HELIX TRANSCRIPTION FACTOR, TWIST"/>
    <property type="match status" value="1"/>
</dbReference>
<dbReference type="PROSITE" id="PS50888">
    <property type="entry name" value="BHLH"/>
    <property type="match status" value="1"/>
</dbReference>
<dbReference type="InterPro" id="IPR011598">
    <property type="entry name" value="bHLH_dom"/>
</dbReference>
<evidence type="ECO:0000256" key="1">
    <source>
        <dbReference type="SAM" id="MobiDB-lite"/>
    </source>
</evidence>
<accession>A0ABP0GDS8</accession>
<dbReference type="PANTHER" id="PTHR23349:SF72">
    <property type="entry name" value="HLH54F"/>
    <property type="match status" value="1"/>
</dbReference>
<comment type="caution">
    <text evidence="3">The sequence shown here is derived from an EMBL/GenBank/DDBJ whole genome shotgun (WGS) entry which is preliminary data.</text>
</comment>